<organism evidence="2 3">
    <name type="scientific">Methanosarcina barkeri CM1</name>
    <dbReference type="NCBI Taxonomy" id="796385"/>
    <lineage>
        <taxon>Archaea</taxon>
        <taxon>Methanobacteriati</taxon>
        <taxon>Methanobacteriota</taxon>
        <taxon>Stenosarchaea group</taxon>
        <taxon>Methanomicrobia</taxon>
        <taxon>Methanosarcinales</taxon>
        <taxon>Methanosarcinaceae</taxon>
        <taxon>Methanosarcina</taxon>
    </lineage>
</organism>
<dbReference type="Gene3D" id="2.60.40.10">
    <property type="entry name" value="Immunoglobulins"/>
    <property type="match status" value="3"/>
</dbReference>
<dbReference type="SUPFAM" id="SSF51126">
    <property type="entry name" value="Pectin lyase-like"/>
    <property type="match status" value="2"/>
</dbReference>
<dbReference type="CDD" id="cd00146">
    <property type="entry name" value="PKD"/>
    <property type="match status" value="3"/>
</dbReference>
<dbReference type="InterPro" id="IPR012334">
    <property type="entry name" value="Pectin_lyas_fold"/>
</dbReference>
<dbReference type="PANTHER" id="PTHR36842:SF1">
    <property type="entry name" value="PROTEIN TOLB"/>
    <property type="match status" value="1"/>
</dbReference>
<dbReference type="PATRIC" id="fig|796385.3.peg.42"/>
<evidence type="ECO:0000313" key="3">
    <source>
        <dbReference type="Proteomes" id="UP000035331"/>
    </source>
</evidence>
<dbReference type="SMART" id="SM00089">
    <property type="entry name" value="PKD"/>
    <property type="match status" value="3"/>
</dbReference>
<gene>
    <name evidence="2" type="ORF">MCM1_0036</name>
</gene>
<dbReference type="Pfam" id="PF18911">
    <property type="entry name" value="PKD_4"/>
    <property type="match status" value="3"/>
</dbReference>
<dbReference type="PROSITE" id="PS50093">
    <property type="entry name" value="PKD"/>
    <property type="match status" value="3"/>
</dbReference>
<accession>A0A0G3CB44</accession>
<reference evidence="2 3" key="2">
    <citation type="journal article" date="2015" name="Stand. Genomic Sci.">
        <title>The complete genome sequence of the rumen methanogen Methanosarcina barkeri CM1.</title>
        <authorList>
            <person name="Lambie S.C."/>
            <person name="Kelly W.J."/>
            <person name="Leahy S.C."/>
            <person name="Li D."/>
            <person name="Reilly K."/>
            <person name="McAllister T.A."/>
            <person name="Valle E.R."/>
            <person name="Attwood G.T."/>
            <person name="Altermann E."/>
        </authorList>
    </citation>
    <scope>NUCLEOTIDE SEQUENCE [LARGE SCALE GENOMIC DNA]</scope>
    <source>
        <strain evidence="2 3">CM1</strain>
    </source>
</reference>
<dbReference type="RefSeq" id="WP_053010589.1">
    <property type="nucleotide sequence ID" value="NZ_CP008746.1"/>
</dbReference>
<reference evidence="3" key="1">
    <citation type="submission" date="2014-06" db="EMBL/GenBank/DDBJ databases">
        <title>The complete genome sequence of Methanosarcina barkeri CM1.</title>
        <authorList>
            <consortium name="Pastoral Greenhouse Gas Research Consortium"/>
            <person name="Lambie S.C."/>
            <person name="Leahy S.C."/>
            <person name="Kelly W.J."/>
            <person name="Li D."/>
            <person name="Reilly K."/>
            <person name="Attwood G.T."/>
            <person name="Altermann E."/>
        </authorList>
    </citation>
    <scope>NUCLEOTIDE SEQUENCE [LARGE SCALE GENOMIC DNA]</scope>
    <source>
        <strain evidence="3">CM1</strain>
    </source>
</reference>
<evidence type="ECO:0000313" key="2">
    <source>
        <dbReference type="EMBL" id="AKJ37163.1"/>
    </source>
</evidence>
<evidence type="ECO:0000259" key="1">
    <source>
        <dbReference type="PROSITE" id="PS50093"/>
    </source>
</evidence>
<dbReference type="InterPro" id="IPR000601">
    <property type="entry name" value="PKD_dom"/>
</dbReference>
<dbReference type="Proteomes" id="UP000035331">
    <property type="component" value="Chromosome"/>
</dbReference>
<dbReference type="PANTHER" id="PTHR36842">
    <property type="entry name" value="PROTEIN TOLB HOMOLOG"/>
    <property type="match status" value="1"/>
</dbReference>
<dbReference type="InterPro" id="IPR011050">
    <property type="entry name" value="Pectin_lyase_fold/virulence"/>
</dbReference>
<dbReference type="AlphaFoldDB" id="A0A0G3CB44"/>
<dbReference type="InterPro" id="IPR022409">
    <property type="entry name" value="PKD/Chitinase_dom"/>
</dbReference>
<dbReference type="Gene3D" id="2.160.20.10">
    <property type="entry name" value="Single-stranded right-handed beta-helix, Pectin lyase-like"/>
    <property type="match status" value="2"/>
</dbReference>
<dbReference type="EMBL" id="CP008746">
    <property type="protein sequence ID" value="AKJ37163.1"/>
    <property type="molecule type" value="Genomic_DNA"/>
</dbReference>
<dbReference type="GeneID" id="24883723"/>
<feature type="domain" description="PKD" evidence="1">
    <location>
        <begin position="527"/>
        <end position="610"/>
    </location>
</feature>
<protein>
    <submittedName>
        <fullName evidence="2">Cell surface protein</fullName>
    </submittedName>
</protein>
<dbReference type="InterPro" id="IPR006626">
    <property type="entry name" value="PbH1"/>
</dbReference>
<dbReference type="InterPro" id="IPR013783">
    <property type="entry name" value="Ig-like_fold"/>
</dbReference>
<dbReference type="InterPro" id="IPR035986">
    <property type="entry name" value="PKD_dom_sf"/>
</dbReference>
<dbReference type="FunFam" id="2.60.40.10:FF:000270">
    <property type="entry name" value="Cell surface protein"/>
    <property type="match status" value="3"/>
</dbReference>
<dbReference type="SUPFAM" id="SSF49299">
    <property type="entry name" value="PKD domain"/>
    <property type="match status" value="3"/>
</dbReference>
<feature type="domain" description="PKD" evidence="1">
    <location>
        <begin position="609"/>
        <end position="692"/>
    </location>
</feature>
<name>A0A0G3CB44_METBA</name>
<sequence>MTVLALSFFYIILSSPAALATNIVIDKQTGPAESDLFHTTNYANDAACIQAALDKSKSGDTITIHEGNYYITKIIYQNGKNLKIIGEGKVIFHMKNPEKETYGILFRGSLIANKKLNTNANKGSSQVVLTDASRVRKNDLIKIWKNVKWCPHDYSDQMTGEIYAVKNVNGNVVTLNQPLHRDYKLSENVKVEVYRPIQMNIKNIRIQGRGATTSHRGLAMQYCKDSSITNSWFKDIGFSAICLYSCFNVNINNNEIYNSLLPGSGYGVNVASGSAFVNIDHNHIENCRHAITGNTAERKSLNRDVFITDNTLIGGNIDGSSVVDSHPVTISYVVTKNKIYPQPGFFAFSDGTQYSTFSNNKIFGGYGGISRRGSINDGIHSYENNKFNGMSGIMYLGGKSGINNKLIIKNNVQNNGIYGIYFPGQESFRNIIISGNSFSNLSHKGVYQKFRINGVNLNISNNRFTDIKLNGIHIDGNSFKSNIVKIQNNILINVYPPNLSYGIIVKNVQNAIITGNKISKTQKPSVPVATFYASPKSGTVPLSVKFTDKSTGKPTKWKWSFGDGKSSTAKNPTHKYSKAGKYTVKLTVTNAAGSNTAIKSKYIIVTAKPVAVFYASPKSGKVPLSVKFTDKSTGKPTKWKWSFGDGTYSTAKNPTHKYSKAGKYTVKLTVTNAAGSNTAMKSKYIIVTAKPVAVFYASPKSGKVPLSVKFTDKSTGKPTKWKWSFGDGTYSTAQNPTHKYSKKGKYTVKLTVASSAGSNTATKTTYIKIS</sequence>
<dbReference type="SMART" id="SM00710">
    <property type="entry name" value="PbH1"/>
    <property type="match status" value="9"/>
</dbReference>
<feature type="domain" description="PKD" evidence="1">
    <location>
        <begin position="691"/>
        <end position="770"/>
    </location>
</feature>
<proteinExistence type="predicted"/>